<protein>
    <submittedName>
        <fullName evidence="1">Histidine phosphatase family protein</fullName>
        <ecNumber evidence="1">3.1.3.-</ecNumber>
    </submittedName>
</protein>
<dbReference type="GO" id="GO:0016787">
    <property type="term" value="F:hydrolase activity"/>
    <property type="evidence" value="ECO:0007669"/>
    <property type="project" value="UniProtKB-KW"/>
</dbReference>
<proteinExistence type="predicted"/>
<dbReference type="EC" id="3.1.3.-" evidence="1"/>
<dbReference type="InterPro" id="IPR050275">
    <property type="entry name" value="PGM_Phosphatase"/>
</dbReference>
<dbReference type="Proteomes" id="UP001597199">
    <property type="component" value="Unassembled WGS sequence"/>
</dbReference>
<dbReference type="CDD" id="cd07067">
    <property type="entry name" value="HP_PGM_like"/>
    <property type="match status" value="1"/>
</dbReference>
<gene>
    <name evidence="1" type="ORF">ACFQ41_08660</name>
</gene>
<dbReference type="SMART" id="SM00855">
    <property type="entry name" value="PGAM"/>
    <property type="match status" value="1"/>
</dbReference>
<dbReference type="PANTHER" id="PTHR48100:SF1">
    <property type="entry name" value="HISTIDINE PHOSPHATASE FAMILY PROTEIN-RELATED"/>
    <property type="match status" value="1"/>
</dbReference>
<dbReference type="EMBL" id="JBHTOA010000032">
    <property type="protein sequence ID" value="MFD1399381.1"/>
    <property type="molecule type" value="Genomic_DNA"/>
</dbReference>
<name>A0ABW4BFV3_9LACO</name>
<evidence type="ECO:0000313" key="2">
    <source>
        <dbReference type="Proteomes" id="UP001597199"/>
    </source>
</evidence>
<sequence length="222" mass="24983">MTRLYFVRHGKTEWNLEGRYQGANGDSPLLKESYEEISQLAHYLTAHQVKFSRAYVSPLPRAKTTAQYLIKQLGQTIPVTITVGMREFNLGRMEGMRFTDVAKRYPQELYSFRHAPAEYDPTAIQGESFAELIDRMEPVVLDAVRADHTGDENLLFVSHGAALTALVQTLLGKPIKDLRKAGGLTNSSVTILEAHGPQLPFKLIKWNETSYITKKLEASDTI</sequence>
<dbReference type="Pfam" id="PF00300">
    <property type="entry name" value="His_Phos_1"/>
    <property type="match status" value="1"/>
</dbReference>
<dbReference type="RefSeq" id="WP_204119230.1">
    <property type="nucleotide sequence ID" value="NZ_BOLV01000012.1"/>
</dbReference>
<dbReference type="PANTHER" id="PTHR48100">
    <property type="entry name" value="BROAD-SPECIFICITY PHOSPHATASE YOR283W-RELATED"/>
    <property type="match status" value="1"/>
</dbReference>
<evidence type="ECO:0000313" key="1">
    <source>
        <dbReference type="EMBL" id="MFD1399381.1"/>
    </source>
</evidence>
<dbReference type="InterPro" id="IPR013078">
    <property type="entry name" value="His_Pase_superF_clade-1"/>
</dbReference>
<accession>A0ABW4BFV3</accession>
<dbReference type="InterPro" id="IPR029033">
    <property type="entry name" value="His_PPase_superfam"/>
</dbReference>
<dbReference type="Gene3D" id="3.40.50.1240">
    <property type="entry name" value="Phosphoglycerate mutase-like"/>
    <property type="match status" value="1"/>
</dbReference>
<dbReference type="SUPFAM" id="SSF53254">
    <property type="entry name" value="Phosphoglycerate mutase-like"/>
    <property type="match status" value="1"/>
</dbReference>
<reference evidence="2" key="1">
    <citation type="journal article" date="2019" name="Int. J. Syst. Evol. Microbiol.">
        <title>The Global Catalogue of Microorganisms (GCM) 10K type strain sequencing project: providing services to taxonomists for standard genome sequencing and annotation.</title>
        <authorList>
            <consortium name="The Broad Institute Genomics Platform"/>
            <consortium name="The Broad Institute Genome Sequencing Center for Infectious Disease"/>
            <person name="Wu L."/>
            <person name="Ma J."/>
        </authorList>
    </citation>
    <scope>NUCLEOTIDE SEQUENCE [LARGE SCALE GENOMIC DNA]</scope>
    <source>
        <strain evidence="2">CCM 9110</strain>
    </source>
</reference>
<keyword evidence="2" id="KW-1185">Reference proteome</keyword>
<keyword evidence="1" id="KW-0378">Hydrolase</keyword>
<organism evidence="1 2">
    <name type="scientific">Lacticaseibacillus suilingensis</name>
    <dbReference type="NCBI Taxonomy" id="2799577"/>
    <lineage>
        <taxon>Bacteria</taxon>
        <taxon>Bacillati</taxon>
        <taxon>Bacillota</taxon>
        <taxon>Bacilli</taxon>
        <taxon>Lactobacillales</taxon>
        <taxon>Lactobacillaceae</taxon>
        <taxon>Lacticaseibacillus</taxon>
    </lineage>
</organism>
<comment type="caution">
    <text evidence="1">The sequence shown here is derived from an EMBL/GenBank/DDBJ whole genome shotgun (WGS) entry which is preliminary data.</text>
</comment>